<gene>
    <name evidence="1" type="ORF">BCM14_2684</name>
</gene>
<accession>A0A2T0XBZ5</accession>
<organism evidence="1 2">
    <name type="scientific">Jezberella montanilacus</name>
    <dbReference type="NCBI Taxonomy" id="323426"/>
    <lineage>
        <taxon>Bacteria</taxon>
        <taxon>Pseudomonadati</taxon>
        <taxon>Pseudomonadota</taxon>
        <taxon>Betaproteobacteria</taxon>
        <taxon>Burkholderiales</taxon>
        <taxon>Alcaligenaceae</taxon>
        <taxon>Jezberella</taxon>
    </lineage>
</organism>
<sequence length="146" mass="16712">MTAQFTEVLHYKGEQMSLRTQPLSEYLYLMDTTPDFKRKSTACWRRYVGKWEILLDRLYLVGIHATYTDGTAVTLDSLFPGFPERVFAHWYSGVLSIPQGAMTQYVHMGYLSTYERDLFIAVENGVVVDTQLRINNVSLGEGDNIA</sequence>
<dbReference type="Proteomes" id="UP000238308">
    <property type="component" value="Unassembled WGS sequence"/>
</dbReference>
<dbReference type="AlphaFoldDB" id="A0A2T0XBZ5"/>
<keyword evidence="2" id="KW-1185">Reference proteome</keyword>
<name>A0A2T0XBZ5_9BURK</name>
<dbReference type="OrthoDB" id="1438245at2"/>
<dbReference type="RefSeq" id="WP_106228514.1">
    <property type="nucleotide sequence ID" value="NZ_PVTV01000017.1"/>
</dbReference>
<comment type="caution">
    <text evidence="1">The sequence shown here is derived from an EMBL/GenBank/DDBJ whole genome shotgun (WGS) entry which is preliminary data.</text>
</comment>
<proteinExistence type="predicted"/>
<evidence type="ECO:0000313" key="2">
    <source>
        <dbReference type="Proteomes" id="UP000238308"/>
    </source>
</evidence>
<dbReference type="EMBL" id="PVTV01000017">
    <property type="protein sequence ID" value="PRY96446.1"/>
    <property type="molecule type" value="Genomic_DNA"/>
</dbReference>
<reference evidence="1 2" key="1">
    <citation type="submission" date="2018-03" db="EMBL/GenBank/DDBJ databases">
        <title>Genomic Encyclopedia of Type Strains, Phase III (KMG-III): the genomes of soil and plant-associated and newly described type strains.</title>
        <authorList>
            <person name="Whitman W."/>
        </authorList>
    </citation>
    <scope>NUCLEOTIDE SEQUENCE [LARGE SCALE GENOMIC DNA]</scope>
    <source>
        <strain evidence="1 2">MWH-P2sevCIIIb</strain>
    </source>
</reference>
<protein>
    <submittedName>
        <fullName evidence="1">Uncharacterized protein</fullName>
    </submittedName>
</protein>
<evidence type="ECO:0000313" key="1">
    <source>
        <dbReference type="EMBL" id="PRY96446.1"/>
    </source>
</evidence>